<dbReference type="WBParaSite" id="EgrG_001151000">
    <property type="protein sequence ID" value="EgrG_001151000"/>
    <property type="gene ID" value="EgrG_001151000"/>
</dbReference>
<dbReference type="SUPFAM" id="SSF101447">
    <property type="entry name" value="Formin homology 2 domain (FH2 domain)"/>
    <property type="match status" value="1"/>
</dbReference>
<evidence type="ECO:0000313" key="7">
    <source>
        <dbReference type="WBParaSite" id="EgrG_001151000"/>
    </source>
</evidence>
<dbReference type="STRING" id="6210.U6JGA2"/>
<evidence type="ECO:0000256" key="1">
    <source>
        <dbReference type="SAM" id="Coils"/>
    </source>
</evidence>
<keyword evidence="1" id="KW-0175">Coiled coil</keyword>
<evidence type="ECO:0000313" key="6">
    <source>
        <dbReference type="Proteomes" id="UP000492820"/>
    </source>
</evidence>
<reference evidence="3" key="3">
    <citation type="submission" date="2014-06" db="EMBL/GenBank/DDBJ databases">
        <authorList>
            <person name="Aslett M."/>
        </authorList>
    </citation>
    <scope>NUCLEOTIDE SEQUENCE</scope>
</reference>
<reference evidence="4 5" key="1">
    <citation type="journal article" date="2013" name="Nat. Genet.">
        <title>The genome of the hydatid tapeworm Echinococcus granulosus.</title>
        <authorList>
            <person name="Zheng H."/>
            <person name="Zhang W."/>
            <person name="Zhang L."/>
            <person name="Zhang Z."/>
            <person name="Li J."/>
            <person name="Lu G."/>
            <person name="Zhu Y."/>
            <person name="Wang Y."/>
            <person name="Huang Y."/>
            <person name="Liu J."/>
            <person name="Kang H."/>
            <person name="Chen J."/>
            <person name="Wang L."/>
            <person name="Chen A."/>
            <person name="Yu S."/>
            <person name="Gao Z."/>
            <person name="Jin L."/>
            <person name="Gu W."/>
            <person name="Wang Z."/>
            <person name="Zhao L."/>
            <person name="Shi B."/>
            <person name="Wen H."/>
            <person name="Lin R."/>
            <person name="Jones M.K."/>
            <person name="Brejova B."/>
            <person name="Vinar T."/>
            <person name="Zhao G."/>
            <person name="McManus D.P."/>
            <person name="Chen Z."/>
            <person name="Zhou Y."/>
            <person name="Wang S."/>
        </authorList>
    </citation>
    <scope>NUCLEOTIDE SEQUENCE [LARGE SCALE GENOMIC DNA]</scope>
</reference>
<evidence type="ECO:0000313" key="4">
    <source>
        <dbReference type="EMBL" id="EUB61707.1"/>
    </source>
</evidence>
<dbReference type="InterPro" id="IPR051144">
    <property type="entry name" value="Formin_homology_domain"/>
</dbReference>
<dbReference type="Proteomes" id="UP000492820">
    <property type="component" value="Unassembled WGS sequence"/>
</dbReference>
<feature type="region of interest" description="Disordered" evidence="2">
    <location>
        <begin position="1212"/>
        <end position="1231"/>
    </location>
</feature>
<dbReference type="OrthoDB" id="6249863at2759"/>
<organism evidence="4 5">
    <name type="scientific">Echinococcus granulosus</name>
    <name type="common">Hydatid tapeworm</name>
    <dbReference type="NCBI Taxonomy" id="6210"/>
    <lineage>
        <taxon>Eukaryota</taxon>
        <taxon>Metazoa</taxon>
        <taxon>Spiralia</taxon>
        <taxon>Lophotrochozoa</taxon>
        <taxon>Platyhelminthes</taxon>
        <taxon>Cestoda</taxon>
        <taxon>Eucestoda</taxon>
        <taxon>Cyclophyllidea</taxon>
        <taxon>Taeniidae</taxon>
        <taxon>Echinococcus</taxon>
        <taxon>Echinococcus granulosus group</taxon>
    </lineage>
</organism>
<evidence type="ECO:0000256" key="2">
    <source>
        <dbReference type="SAM" id="MobiDB-lite"/>
    </source>
</evidence>
<feature type="compositionally biased region" description="Pro residues" evidence="2">
    <location>
        <begin position="484"/>
        <end position="501"/>
    </location>
</feature>
<dbReference type="RefSeq" id="XP_024352903.1">
    <property type="nucleotide sequence ID" value="XM_024492770.1"/>
</dbReference>
<reference evidence="3 6" key="2">
    <citation type="journal article" date="2013" name="Nature">
        <title>The genomes of four tapeworm species reveal adaptations to parasitism.</title>
        <authorList>
            <person name="Tsai I.J."/>
            <person name="Zarowiecki M."/>
            <person name="Holroyd N."/>
            <person name="Garciarrubio A."/>
            <person name="Sanchez-Flores A."/>
            <person name="Brooks K.L."/>
            <person name="Tracey A."/>
            <person name="Bobes R.J."/>
            <person name="Fragoso G."/>
            <person name="Sciutto E."/>
            <person name="Aslett M."/>
            <person name="Beasley H."/>
            <person name="Bennett H.M."/>
            <person name="Cai J."/>
            <person name="Camicia F."/>
            <person name="Clark R."/>
            <person name="Cucher M."/>
            <person name="De Silva N."/>
            <person name="Day T.A."/>
            <person name="Deplazes P."/>
            <person name="Estrada K."/>
            <person name="Fernandez C."/>
            <person name="Holland P.W."/>
            <person name="Hou J."/>
            <person name="Hu S."/>
            <person name="Huckvale T."/>
            <person name="Hung S.S."/>
            <person name="Kamenetzky L."/>
            <person name="Keane J.A."/>
            <person name="Kiss F."/>
            <person name="Koziol U."/>
            <person name="Lambert O."/>
            <person name="Liu K."/>
            <person name="Luo X."/>
            <person name="Luo Y."/>
            <person name="Macchiaroli N."/>
            <person name="Nichol S."/>
            <person name="Paps J."/>
            <person name="Parkinson J."/>
            <person name="Pouchkina-Stantcheva N."/>
            <person name="Riddiford N."/>
            <person name="Rosenzvit M."/>
            <person name="Salinas G."/>
            <person name="Wasmuth J.D."/>
            <person name="Zamanian M."/>
            <person name="Zheng Y."/>
            <person name="Cai X."/>
            <person name="Soberon X."/>
            <person name="Olson P.D."/>
            <person name="Laclette J.P."/>
            <person name="Brehm K."/>
            <person name="Berriman M."/>
            <person name="Garciarrubio A."/>
            <person name="Bobes R.J."/>
            <person name="Fragoso G."/>
            <person name="Sanchez-Flores A."/>
            <person name="Estrada K."/>
            <person name="Cevallos M.A."/>
            <person name="Morett E."/>
            <person name="Gonzalez V."/>
            <person name="Portillo T."/>
            <person name="Ochoa-Leyva A."/>
            <person name="Jose M.V."/>
            <person name="Sciutto E."/>
            <person name="Landa A."/>
            <person name="Jimenez L."/>
            <person name="Valdes V."/>
            <person name="Carrero J.C."/>
            <person name="Larralde C."/>
            <person name="Morales-Montor J."/>
            <person name="Limon-Lason J."/>
            <person name="Soberon X."/>
            <person name="Laclette J.P."/>
        </authorList>
    </citation>
    <scope>NUCLEOTIDE SEQUENCE [LARGE SCALE GENOMIC DNA]</scope>
</reference>
<feature type="region of interest" description="Disordered" evidence="2">
    <location>
        <begin position="1336"/>
        <end position="1367"/>
    </location>
</feature>
<accession>U6JGA2</accession>
<feature type="region of interest" description="Disordered" evidence="2">
    <location>
        <begin position="177"/>
        <end position="257"/>
    </location>
</feature>
<dbReference type="GeneID" id="36339236"/>
<evidence type="ECO:0000313" key="5">
    <source>
        <dbReference type="Proteomes" id="UP000019149"/>
    </source>
</evidence>
<dbReference type="PANTHER" id="PTHR45733">
    <property type="entry name" value="FORMIN-J"/>
    <property type="match status" value="1"/>
</dbReference>
<gene>
    <name evidence="4 7" type="ORF">EGR_03521</name>
    <name evidence="3" type="ORF">EgrG_001151000</name>
</gene>
<keyword evidence="5" id="KW-1185">Reference proteome</keyword>
<feature type="compositionally biased region" description="Acidic residues" evidence="2">
    <location>
        <begin position="1342"/>
        <end position="1362"/>
    </location>
</feature>
<protein>
    <submittedName>
        <fullName evidence="4 7">Uncharacterized protein</fullName>
    </submittedName>
</protein>
<feature type="compositionally biased region" description="Acidic residues" evidence="2">
    <location>
        <begin position="202"/>
        <end position="214"/>
    </location>
</feature>
<feature type="compositionally biased region" description="Low complexity" evidence="2">
    <location>
        <begin position="183"/>
        <end position="193"/>
    </location>
</feature>
<dbReference type="EMBL" id="APAU02000018">
    <property type="protein sequence ID" value="EUB61707.1"/>
    <property type="molecule type" value="Genomic_DNA"/>
</dbReference>
<dbReference type="EMBL" id="LK028581">
    <property type="protein sequence ID" value="CDS20791.1"/>
    <property type="molecule type" value="Genomic_DNA"/>
</dbReference>
<evidence type="ECO:0000313" key="3">
    <source>
        <dbReference type="EMBL" id="CDS20791.1"/>
    </source>
</evidence>
<reference evidence="7" key="4">
    <citation type="submission" date="2020-10" db="UniProtKB">
        <authorList>
            <consortium name="WormBaseParasite"/>
        </authorList>
    </citation>
    <scope>IDENTIFICATION</scope>
</reference>
<dbReference type="OMA" id="HEFRGRW"/>
<feature type="compositionally biased region" description="Pro residues" evidence="2">
    <location>
        <begin position="1215"/>
        <end position="1231"/>
    </location>
</feature>
<dbReference type="KEGG" id="egl:EGR_03521"/>
<sequence length="1381" mass="151411">MSANSIGAQLRRFVAICQSEADPNTRLPHPLNRSPAEWSHLSDLLSSLLQSCPPARSAILSFLHPIVVAHLQAISTHQQSQIIEGVLPQKRCWQPPLVLPSEAFIMAVLTEALGVCEREASVLRDQSQASFAADVCAFALDILTPIAPPPHRDVSLAWRYRRNRALFQKHVHTDLRCSRQKDNSNTTTTTNNNKRPHSDVESTAEDVSELDETNDSSSEGSSSESDSDGVVNEVTSGDDVETERVGATSAEGAEMEDLSPDLRPIGFNLRLLGPLWMSSAVVKQLLRIIFACLVGRLASRACVERLVAVALPHEFRGRWRRGTAPPLHPVNHKMDFTACQPHWCTNWLLRQITDAGLSSVVEPFCRRLLEVCLRGPPLGQLPYSVEYHRFWALAGLSNLVFCCVFFTPLVRLSLTGWLEEKLAEMRDAQPPPLIHVLAPLIILAPRGSTFPDVALAHSTIARLRYPPAHPPPSSMPHWGSSSHPQPPPPPPPPPPPLPPPTFNATPSALAVAGGFLPHEFHLLPPHSEQVRCLVAACTAIRSTVLFTLRTYVDKMAKEADAHTLESTVEGLFRVLPSQEVELFKELLVNSICLASEECGCDCLELLLRLESSSSLSSAIVSSAQAILRLLCLRTHEAAVCRSMPDSEIPRFFLGRTLLEHNRSPDSLFSSTITVCGGGGTGGVLMQHLTKRGSYYAGLMLVLHSCYTRNSHLAQTLFRNMILWNAGEGPHNPNKARCPLLFFLPLLSEWTSANLGPGSAPQELLRHCLRDVLDTIAVATWEEQRKALVNLLWLVRREQREGSDMGPQLSPAVIALLPRFVAFLPGLVEEAELKSLEVVLHLLESVEKSSPIRLSVGDSICVGQRLAYLLISLMERLDRANAELQDLIIRAFRRIKDLLENLAELEGLVRDSALVCIAQAACDQFSTTKTSLLFEATPASILPNDDRPSGLLLANPPPPPPEPTFKTTSVKGQLIRRTPLNSKASQGDELSVWKPSTCLWIQLVRRLISSSTSASGVNVTHQHYFGRALEDTLLPHGLQLPHTNVQTCTLNPPNFQQPWGLGLERILVLLRAFLPDWKLSSPSNSERVLWGFLELLLQPPPSASLTVEENATDDAARRLPLPAMRLLLGLLSGLEVTWASVLAPCVPLSTFTDDADVQAVLGVFPLPGIPAVARQRVRKLAVDLGHRRVDTSSRLYNATELLLTRLAQFSITLKPNNPPSSPPPSSLPPPPLEGLLRLLTPREMAFCLSETRRGVRLRAYLAWRGGGGIGGSNDGVFALSAGMLRALVQSHLVEDGLASIVPRLILQFVPSSSFTSSSSSSSYGNSASSRRLLSILNRKGGEMVDEEDEEDGSTEMEEDEEDEGGRLREIDVDGEVMVVLDD</sequence>
<dbReference type="CTD" id="36339236"/>
<name>U6JGA2_ECHGR</name>
<feature type="coiled-coil region" evidence="1">
    <location>
        <begin position="869"/>
        <end position="907"/>
    </location>
</feature>
<feature type="compositionally biased region" description="Low complexity" evidence="2">
    <location>
        <begin position="215"/>
        <end position="234"/>
    </location>
</feature>
<dbReference type="Proteomes" id="UP000019149">
    <property type="component" value="Unassembled WGS sequence"/>
</dbReference>
<feature type="region of interest" description="Disordered" evidence="2">
    <location>
        <begin position="471"/>
        <end position="503"/>
    </location>
</feature>
<proteinExistence type="predicted"/>